<evidence type="ECO:0000256" key="1">
    <source>
        <dbReference type="SAM" id="SignalP"/>
    </source>
</evidence>
<name>A0ABR1YU39_9PEZI</name>
<reference evidence="2 3" key="1">
    <citation type="submission" date="2024-04" db="EMBL/GenBank/DDBJ databases">
        <title>Phyllosticta paracitricarpa is synonymous to the EU quarantine fungus P. citricarpa based on phylogenomic analyses.</title>
        <authorList>
            <consortium name="Lawrence Berkeley National Laboratory"/>
            <person name="Van Ingen-Buijs V.A."/>
            <person name="Van Westerhoven A.C."/>
            <person name="Haridas S."/>
            <person name="Skiadas P."/>
            <person name="Martin F."/>
            <person name="Groenewald J.Z."/>
            <person name="Crous P.W."/>
            <person name="Seidl M.F."/>
        </authorList>
    </citation>
    <scope>NUCLEOTIDE SEQUENCE [LARGE SCALE GENOMIC DNA]</scope>
    <source>
        <strain evidence="2 3">CBS 123374</strain>
    </source>
</reference>
<evidence type="ECO:0000313" key="3">
    <source>
        <dbReference type="Proteomes" id="UP001492380"/>
    </source>
</evidence>
<feature type="signal peptide" evidence="1">
    <location>
        <begin position="1"/>
        <end position="30"/>
    </location>
</feature>
<protein>
    <recommendedName>
        <fullName evidence="4">Secreted protein</fullName>
    </recommendedName>
</protein>
<keyword evidence="3" id="KW-1185">Reference proteome</keyword>
<comment type="caution">
    <text evidence="2">The sequence shown here is derived from an EMBL/GenBank/DDBJ whole genome shotgun (WGS) entry which is preliminary data.</text>
</comment>
<dbReference type="Proteomes" id="UP001492380">
    <property type="component" value="Unassembled WGS sequence"/>
</dbReference>
<keyword evidence="1" id="KW-0732">Signal</keyword>
<organism evidence="2 3">
    <name type="scientific">Phyllosticta capitalensis</name>
    <dbReference type="NCBI Taxonomy" id="121624"/>
    <lineage>
        <taxon>Eukaryota</taxon>
        <taxon>Fungi</taxon>
        <taxon>Dikarya</taxon>
        <taxon>Ascomycota</taxon>
        <taxon>Pezizomycotina</taxon>
        <taxon>Dothideomycetes</taxon>
        <taxon>Dothideomycetes incertae sedis</taxon>
        <taxon>Botryosphaeriales</taxon>
        <taxon>Phyllostictaceae</taxon>
        <taxon>Phyllosticta</taxon>
    </lineage>
</organism>
<sequence>MIQSATEFLWFVKLLLLLACTLYRIQMTSTALENNFWSSYKALTSHSYFSILQVTLQDVRKRTQQFHPNTSWLQLPSGATNFETLAVGVRVNFLRSYVTL</sequence>
<feature type="chain" id="PRO_5046855111" description="Secreted protein" evidence="1">
    <location>
        <begin position="31"/>
        <end position="100"/>
    </location>
</feature>
<evidence type="ECO:0000313" key="2">
    <source>
        <dbReference type="EMBL" id="KAK8238197.1"/>
    </source>
</evidence>
<proteinExistence type="predicted"/>
<accession>A0ABR1YU39</accession>
<gene>
    <name evidence="2" type="ORF">HDK90DRAFT_465014</name>
</gene>
<evidence type="ECO:0008006" key="4">
    <source>
        <dbReference type="Google" id="ProtNLM"/>
    </source>
</evidence>
<dbReference type="EMBL" id="JBBWRZ010000004">
    <property type="protein sequence ID" value="KAK8238197.1"/>
    <property type="molecule type" value="Genomic_DNA"/>
</dbReference>